<comment type="caution">
    <text evidence="11">The sequence shown here is derived from an EMBL/GenBank/DDBJ whole genome shotgun (WGS) entry which is preliminary data.</text>
</comment>
<keyword evidence="3" id="KW-0589">Pheromone response</keyword>
<keyword evidence="9" id="KW-0807">Transducer</keyword>
<dbReference type="CDD" id="cd14966">
    <property type="entry name" value="7tmD_STE3"/>
    <property type="match status" value="1"/>
</dbReference>
<dbReference type="InterPro" id="IPR001499">
    <property type="entry name" value="GPCR_STE3"/>
</dbReference>
<dbReference type="Gene3D" id="1.20.1070.10">
    <property type="entry name" value="Rhodopsin 7-helix transmembrane proteins"/>
    <property type="match status" value="1"/>
</dbReference>
<feature type="transmembrane region" description="Helical" evidence="10">
    <location>
        <begin position="44"/>
        <end position="63"/>
    </location>
</feature>
<keyword evidence="6" id="KW-0297">G-protein coupled receptor</keyword>
<dbReference type="Proteomes" id="UP001276659">
    <property type="component" value="Unassembled WGS sequence"/>
</dbReference>
<accession>A0AAD9Z0H2</accession>
<evidence type="ECO:0000256" key="9">
    <source>
        <dbReference type="ARBA" id="ARBA00023224"/>
    </source>
</evidence>
<gene>
    <name evidence="11" type="ORF">OEA41_008629</name>
</gene>
<dbReference type="AlphaFoldDB" id="A0AAD9Z0H2"/>
<organism evidence="11 12">
    <name type="scientific">Lepraria neglecta</name>
    <dbReference type="NCBI Taxonomy" id="209136"/>
    <lineage>
        <taxon>Eukaryota</taxon>
        <taxon>Fungi</taxon>
        <taxon>Dikarya</taxon>
        <taxon>Ascomycota</taxon>
        <taxon>Pezizomycotina</taxon>
        <taxon>Lecanoromycetes</taxon>
        <taxon>OSLEUM clade</taxon>
        <taxon>Lecanoromycetidae</taxon>
        <taxon>Lecanorales</taxon>
        <taxon>Lecanorineae</taxon>
        <taxon>Stereocaulaceae</taxon>
        <taxon>Lepraria</taxon>
    </lineage>
</organism>
<evidence type="ECO:0000256" key="6">
    <source>
        <dbReference type="ARBA" id="ARBA00023040"/>
    </source>
</evidence>
<sequence length="348" mass="39568">MDESTFALTPAAIAVPVLALINLIIDTPALIWHIKNRNLAASALVFWILISNLMIFVNAVIWPTDDTASWWLGYGLCDIETKLQVGLWFGVVGALACIMRNLAKVLDTERTVLSLTRAQRRRQIVVDCLLCFGSPIYAMAIHYVVQASRYYIFAISGCTPSFDRSWVKLVLVLIWPLILCIVDVYYSILVIIRMHRYRKNFSDVLTSSNSNQTKSRFLRLFWLSLILIVVAFPAQVYVLYENSVVALIPYSWDSAHGPDWLTIELVPSGGTVLFDRWIQIGAGFVLFIFFGLGQDAQAMYRKWLIKAGFGKCFPCLHSQRRVKEQRWSATDSGSRFFNKKSFRDSGLL</sequence>
<evidence type="ECO:0000256" key="5">
    <source>
        <dbReference type="ARBA" id="ARBA00022989"/>
    </source>
</evidence>
<evidence type="ECO:0000256" key="3">
    <source>
        <dbReference type="ARBA" id="ARBA00022507"/>
    </source>
</evidence>
<keyword evidence="5 10" id="KW-1133">Transmembrane helix</keyword>
<feature type="transmembrane region" description="Helical" evidence="10">
    <location>
        <begin position="6"/>
        <end position="32"/>
    </location>
</feature>
<evidence type="ECO:0000313" key="12">
    <source>
        <dbReference type="Proteomes" id="UP001276659"/>
    </source>
</evidence>
<dbReference type="Pfam" id="PF02076">
    <property type="entry name" value="STE3"/>
    <property type="match status" value="1"/>
</dbReference>
<evidence type="ECO:0000256" key="7">
    <source>
        <dbReference type="ARBA" id="ARBA00023136"/>
    </source>
</evidence>
<evidence type="ECO:0000256" key="1">
    <source>
        <dbReference type="ARBA" id="ARBA00004141"/>
    </source>
</evidence>
<dbReference type="GO" id="GO:0005886">
    <property type="term" value="C:plasma membrane"/>
    <property type="evidence" value="ECO:0007669"/>
    <property type="project" value="TreeGrafter"/>
</dbReference>
<dbReference type="GO" id="GO:0000750">
    <property type="term" value="P:pheromone-dependent signal transduction involved in conjugation with cellular fusion"/>
    <property type="evidence" value="ECO:0007669"/>
    <property type="project" value="TreeGrafter"/>
</dbReference>
<name>A0AAD9Z0H2_9LECA</name>
<dbReference type="EMBL" id="JASNWA010000009">
    <property type="protein sequence ID" value="KAK3169246.1"/>
    <property type="molecule type" value="Genomic_DNA"/>
</dbReference>
<evidence type="ECO:0000313" key="11">
    <source>
        <dbReference type="EMBL" id="KAK3169246.1"/>
    </source>
</evidence>
<comment type="subcellular location">
    <subcellularLocation>
        <location evidence="1">Membrane</location>
        <topology evidence="1">Multi-pass membrane protein</topology>
    </subcellularLocation>
</comment>
<comment type="similarity">
    <text evidence="2">Belongs to the G-protein coupled receptor 4 family.</text>
</comment>
<evidence type="ECO:0008006" key="13">
    <source>
        <dbReference type="Google" id="ProtNLM"/>
    </source>
</evidence>
<keyword evidence="4 10" id="KW-0812">Transmembrane</keyword>
<dbReference type="InterPro" id="IPR001546">
    <property type="entry name" value="GPCR_Pheromne_A_rcpt"/>
</dbReference>
<feature type="transmembrane region" description="Helical" evidence="10">
    <location>
        <begin position="277"/>
        <end position="293"/>
    </location>
</feature>
<dbReference type="PRINTS" id="PR00899">
    <property type="entry name" value="GPCRSTE3"/>
</dbReference>
<proteinExistence type="inferred from homology"/>
<dbReference type="GO" id="GO:0004933">
    <property type="term" value="F:mating-type a-factor pheromone receptor activity"/>
    <property type="evidence" value="ECO:0007669"/>
    <property type="project" value="InterPro"/>
</dbReference>
<keyword evidence="7 10" id="KW-0472">Membrane</keyword>
<feature type="transmembrane region" description="Helical" evidence="10">
    <location>
        <begin position="124"/>
        <end position="145"/>
    </location>
</feature>
<evidence type="ECO:0000256" key="2">
    <source>
        <dbReference type="ARBA" id="ARBA00011085"/>
    </source>
</evidence>
<evidence type="ECO:0000256" key="8">
    <source>
        <dbReference type="ARBA" id="ARBA00023170"/>
    </source>
</evidence>
<feature type="transmembrane region" description="Helical" evidence="10">
    <location>
        <begin position="220"/>
        <end position="240"/>
    </location>
</feature>
<protein>
    <recommendedName>
        <fullName evidence="13">Fungal pheromone STE3G-protein-coupled receptor</fullName>
    </recommendedName>
</protein>
<reference evidence="11" key="1">
    <citation type="submission" date="2022-11" db="EMBL/GenBank/DDBJ databases">
        <title>Chromosomal genome sequence assembly and mating type (MAT) locus characterization of the leprose asexual lichenized fungus Lepraria neglecta (Nyl.) Erichsen.</title>
        <authorList>
            <person name="Allen J.L."/>
            <person name="Pfeffer B."/>
        </authorList>
    </citation>
    <scope>NUCLEOTIDE SEQUENCE</scope>
    <source>
        <strain evidence="11">Allen 5258</strain>
    </source>
</reference>
<evidence type="ECO:0000256" key="10">
    <source>
        <dbReference type="SAM" id="Phobius"/>
    </source>
</evidence>
<dbReference type="PANTHER" id="PTHR28097:SF1">
    <property type="entry name" value="PHEROMONE A FACTOR RECEPTOR"/>
    <property type="match status" value="1"/>
</dbReference>
<dbReference type="PRINTS" id="PR00900">
    <property type="entry name" value="PHEROMONEAR"/>
</dbReference>
<evidence type="ECO:0000256" key="4">
    <source>
        <dbReference type="ARBA" id="ARBA00022692"/>
    </source>
</evidence>
<dbReference type="PANTHER" id="PTHR28097">
    <property type="entry name" value="PHEROMONE A FACTOR RECEPTOR"/>
    <property type="match status" value="1"/>
</dbReference>
<keyword evidence="8" id="KW-0675">Receptor</keyword>
<feature type="transmembrane region" description="Helical" evidence="10">
    <location>
        <begin position="83"/>
        <end position="103"/>
    </location>
</feature>
<keyword evidence="12" id="KW-1185">Reference proteome</keyword>
<feature type="transmembrane region" description="Helical" evidence="10">
    <location>
        <begin position="165"/>
        <end position="192"/>
    </location>
</feature>